<sequence length="103" mass="12151">MLSDKERNALDEIERQLRWSSPELVRLFSGEEPLPPTRRRARFRVLLAAAALTALILLGPRTPTEAELRSQHRRPRSEPSQRFEARAHRHPRQPWPGRNWRES</sequence>
<protein>
    <recommendedName>
        <fullName evidence="4">DUF3040 domain-containing protein</fullName>
    </recommendedName>
</protein>
<dbReference type="AlphaFoldDB" id="A0A2A7NAS0"/>
<evidence type="ECO:0000313" key="2">
    <source>
        <dbReference type="EMBL" id="PEG41145.1"/>
    </source>
</evidence>
<evidence type="ECO:0000256" key="1">
    <source>
        <dbReference type="SAM" id="MobiDB-lite"/>
    </source>
</evidence>
<dbReference type="Pfam" id="PF11239">
    <property type="entry name" value="DUF3040"/>
    <property type="match status" value="1"/>
</dbReference>
<dbReference type="EMBL" id="PDCP01000007">
    <property type="protein sequence ID" value="PEG41145.1"/>
    <property type="molecule type" value="Genomic_DNA"/>
</dbReference>
<gene>
    <name evidence="2" type="ORF">CQY20_05700</name>
</gene>
<evidence type="ECO:0008006" key="4">
    <source>
        <dbReference type="Google" id="ProtNLM"/>
    </source>
</evidence>
<reference evidence="2 3" key="1">
    <citation type="submission" date="2017-10" db="EMBL/GenBank/DDBJ databases">
        <title>The new phylogeny of genus Mycobacterium.</title>
        <authorList>
            <person name="Tortoli E."/>
            <person name="Trovato A."/>
            <person name="Cirillo D.M."/>
        </authorList>
    </citation>
    <scope>NUCLEOTIDE SEQUENCE [LARGE SCALE GENOMIC DNA]</scope>
    <source>
        <strain evidence="2 3">CCUG37673</strain>
    </source>
</reference>
<dbReference type="OrthoDB" id="4461689at2"/>
<dbReference type="RefSeq" id="WP_097938891.1">
    <property type="nucleotide sequence ID" value="NZ_BLKS01000004.1"/>
</dbReference>
<evidence type="ECO:0000313" key="3">
    <source>
        <dbReference type="Proteomes" id="UP000220914"/>
    </source>
</evidence>
<comment type="caution">
    <text evidence="2">The sequence shown here is derived from an EMBL/GenBank/DDBJ whole genome shotgun (WGS) entry which is preliminary data.</text>
</comment>
<feature type="region of interest" description="Disordered" evidence="1">
    <location>
        <begin position="60"/>
        <end position="103"/>
    </location>
</feature>
<dbReference type="Proteomes" id="UP000220914">
    <property type="component" value="Unassembled WGS sequence"/>
</dbReference>
<name>A0A2A7NAS0_MYCAG</name>
<proteinExistence type="predicted"/>
<keyword evidence="3" id="KW-1185">Reference proteome</keyword>
<accession>A0A2A7NAS0</accession>
<dbReference type="InterPro" id="IPR021401">
    <property type="entry name" value="DUF3040"/>
</dbReference>
<feature type="compositionally biased region" description="Basic and acidic residues" evidence="1">
    <location>
        <begin position="64"/>
        <end position="86"/>
    </location>
</feature>
<organism evidence="2 3">
    <name type="scientific">Mycolicibacterium agri</name>
    <name type="common">Mycobacterium agri</name>
    <dbReference type="NCBI Taxonomy" id="36811"/>
    <lineage>
        <taxon>Bacteria</taxon>
        <taxon>Bacillati</taxon>
        <taxon>Actinomycetota</taxon>
        <taxon>Actinomycetes</taxon>
        <taxon>Mycobacteriales</taxon>
        <taxon>Mycobacteriaceae</taxon>
        <taxon>Mycolicibacterium</taxon>
    </lineage>
</organism>